<evidence type="ECO:0000256" key="7">
    <source>
        <dbReference type="ARBA" id="ARBA00048787"/>
    </source>
</evidence>
<reference evidence="10 11" key="1">
    <citation type="journal article" date="2018" name="Plant J.">
        <title>Genome sequences of Chlorella sorokiniana UTEX 1602 and Micractinium conductrix SAG 241.80: implications to maltose excretion by a green alga.</title>
        <authorList>
            <person name="Arriola M.B."/>
            <person name="Velmurugan N."/>
            <person name="Zhang Y."/>
            <person name="Plunkett M.H."/>
            <person name="Hondzo H."/>
            <person name="Barney B.M."/>
        </authorList>
    </citation>
    <scope>NUCLEOTIDE SEQUENCE [LARGE SCALE GENOMIC DNA]</scope>
    <source>
        <strain evidence="10 11">SAG 241.80</strain>
    </source>
</reference>
<dbReference type="GO" id="GO:0004000">
    <property type="term" value="F:adenosine deaminase activity"/>
    <property type="evidence" value="ECO:0007669"/>
    <property type="project" value="TreeGrafter"/>
</dbReference>
<accession>A0A2P6VSC2</accession>
<dbReference type="Proteomes" id="UP000239649">
    <property type="component" value="Unassembled WGS sequence"/>
</dbReference>
<dbReference type="InterPro" id="IPR006330">
    <property type="entry name" value="Ado/ade_deaminase"/>
</dbReference>
<dbReference type="InterPro" id="IPR032466">
    <property type="entry name" value="Metal_Hydrolase"/>
</dbReference>
<keyword evidence="3" id="KW-0479">Metal-binding</keyword>
<evidence type="ECO:0000256" key="5">
    <source>
        <dbReference type="ARBA" id="ARBA00022833"/>
    </source>
</evidence>
<name>A0A2P6VSC2_9CHLO</name>
<keyword evidence="4" id="KW-0378">Hydrolase</keyword>
<feature type="domain" description="Adenosine deaminase" evidence="9">
    <location>
        <begin position="31"/>
        <end position="351"/>
    </location>
</feature>
<dbReference type="EMBL" id="LHPF02000001">
    <property type="protein sequence ID" value="PSC76982.1"/>
    <property type="molecule type" value="Genomic_DNA"/>
</dbReference>
<dbReference type="STRING" id="554055.A0A2P6VSC2"/>
<dbReference type="Pfam" id="PF00962">
    <property type="entry name" value="A_deaminase"/>
    <property type="match status" value="1"/>
</dbReference>
<dbReference type="Gene3D" id="3.20.20.140">
    <property type="entry name" value="Metal-dependent hydrolases"/>
    <property type="match status" value="1"/>
</dbReference>
<dbReference type="AlphaFoldDB" id="A0A2P6VSC2"/>
<evidence type="ECO:0000256" key="8">
    <source>
        <dbReference type="SAM" id="MobiDB-lite"/>
    </source>
</evidence>
<dbReference type="GO" id="GO:0046872">
    <property type="term" value="F:metal ion binding"/>
    <property type="evidence" value="ECO:0007669"/>
    <property type="project" value="UniProtKB-KW"/>
</dbReference>
<comment type="caution">
    <text evidence="10">The sequence shown here is derived from an EMBL/GenBank/DDBJ whole genome shotgun (WGS) entry which is preliminary data.</text>
</comment>
<dbReference type="OrthoDB" id="272271at2759"/>
<evidence type="ECO:0000256" key="4">
    <source>
        <dbReference type="ARBA" id="ARBA00022801"/>
    </source>
</evidence>
<feature type="compositionally biased region" description="Basic and acidic residues" evidence="8">
    <location>
        <begin position="393"/>
        <end position="403"/>
    </location>
</feature>
<feature type="region of interest" description="Disordered" evidence="8">
    <location>
        <begin position="378"/>
        <end position="403"/>
    </location>
</feature>
<sequence length="403" mass="43835">MAATVAGSEQSSPPPPLLYTQGQLDFCRRIPKIELHAHLNGSVRDSTIRELSTGLEGGAVSLPDLQRLTQQASRTLGECFQLFDVIHRITTTHAALTRITREVIEDMADDNVVYAEIRTTPKARPEHGMTTESYLDAVFKGVADYYAASRRTQDIQVRLLLSIDRRQSAAEAMGTARLAVQLRDEGVAGLDLSGNPSVGQWETWRPALEYARQQGLKVTVHAGEVWNPEEAAAILQWRPGRLGHMCCLDAALEKHLLDSGIPLELCLTSNVLTRSVPSYADHHFPSFWPGHPVVLCTDDSGVFASSLSREYALAAAAFNLSDEELQQLAVAAADYTFLEPGERAALRERMEAALLVESVDNSRSPFCLFCDANGACGRRGSADSDGGAGGGRRTCDGGERSVR</sequence>
<dbReference type="GO" id="GO:0046103">
    <property type="term" value="P:inosine biosynthetic process"/>
    <property type="evidence" value="ECO:0007669"/>
    <property type="project" value="TreeGrafter"/>
</dbReference>
<dbReference type="PANTHER" id="PTHR11409:SF42">
    <property type="entry name" value="ADENOSINE DEAMINASE-LIKE PROTEIN"/>
    <property type="match status" value="1"/>
</dbReference>
<keyword evidence="6" id="KW-0546">Nucleotide metabolism</keyword>
<protein>
    <submittedName>
        <fullName evidence="10">Adenosine deaminase</fullName>
    </submittedName>
</protein>
<evidence type="ECO:0000256" key="2">
    <source>
        <dbReference type="ARBA" id="ARBA00006676"/>
    </source>
</evidence>
<proteinExistence type="inferred from homology"/>
<keyword evidence="11" id="KW-1185">Reference proteome</keyword>
<dbReference type="GO" id="GO:0009117">
    <property type="term" value="P:nucleotide metabolic process"/>
    <property type="evidence" value="ECO:0007669"/>
    <property type="project" value="UniProtKB-KW"/>
</dbReference>
<comment type="similarity">
    <text evidence="2">Belongs to the metallo-dependent hydrolases superfamily. Adenosine and AMP deaminases family.</text>
</comment>
<evidence type="ECO:0000313" key="10">
    <source>
        <dbReference type="EMBL" id="PSC76982.1"/>
    </source>
</evidence>
<comment type="catalytic activity">
    <reaction evidence="7">
        <text>N(6)-methyl-AMP + H2O + H(+) = IMP + methylamine</text>
        <dbReference type="Rhea" id="RHEA:16001"/>
        <dbReference type="ChEBI" id="CHEBI:15377"/>
        <dbReference type="ChEBI" id="CHEBI:15378"/>
        <dbReference type="ChEBI" id="CHEBI:58053"/>
        <dbReference type="ChEBI" id="CHEBI:59338"/>
        <dbReference type="ChEBI" id="CHEBI:144842"/>
    </reaction>
    <physiologicalReaction direction="left-to-right" evidence="7">
        <dbReference type="Rhea" id="RHEA:16002"/>
    </physiologicalReaction>
</comment>
<evidence type="ECO:0000313" key="11">
    <source>
        <dbReference type="Proteomes" id="UP000239649"/>
    </source>
</evidence>
<evidence type="ECO:0000256" key="3">
    <source>
        <dbReference type="ARBA" id="ARBA00022723"/>
    </source>
</evidence>
<evidence type="ECO:0000256" key="6">
    <source>
        <dbReference type="ARBA" id="ARBA00023080"/>
    </source>
</evidence>
<evidence type="ECO:0000256" key="1">
    <source>
        <dbReference type="ARBA" id="ARBA00001947"/>
    </source>
</evidence>
<dbReference type="SUPFAM" id="SSF51556">
    <property type="entry name" value="Metallo-dependent hydrolases"/>
    <property type="match status" value="1"/>
</dbReference>
<dbReference type="GO" id="GO:0006154">
    <property type="term" value="P:adenosine catabolic process"/>
    <property type="evidence" value="ECO:0007669"/>
    <property type="project" value="TreeGrafter"/>
</dbReference>
<keyword evidence="5" id="KW-0862">Zinc</keyword>
<gene>
    <name evidence="10" type="primary">g903</name>
    <name evidence="10" type="ORF">C2E20_0903</name>
</gene>
<evidence type="ECO:0000259" key="9">
    <source>
        <dbReference type="Pfam" id="PF00962"/>
    </source>
</evidence>
<comment type="cofactor">
    <cofactor evidence="1">
        <name>Zn(2+)</name>
        <dbReference type="ChEBI" id="CHEBI:29105"/>
    </cofactor>
</comment>
<dbReference type="CDD" id="cd00443">
    <property type="entry name" value="ADA_AMPD"/>
    <property type="match status" value="1"/>
</dbReference>
<organism evidence="10 11">
    <name type="scientific">Micractinium conductrix</name>
    <dbReference type="NCBI Taxonomy" id="554055"/>
    <lineage>
        <taxon>Eukaryota</taxon>
        <taxon>Viridiplantae</taxon>
        <taxon>Chlorophyta</taxon>
        <taxon>core chlorophytes</taxon>
        <taxon>Trebouxiophyceae</taxon>
        <taxon>Chlorellales</taxon>
        <taxon>Chlorellaceae</taxon>
        <taxon>Chlorella clade</taxon>
        <taxon>Micractinium</taxon>
    </lineage>
</organism>
<dbReference type="InterPro" id="IPR001365">
    <property type="entry name" value="A_deaminase_dom"/>
</dbReference>
<dbReference type="PANTHER" id="PTHR11409">
    <property type="entry name" value="ADENOSINE DEAMINASE"/>
    <property type="match status" value="1"/>
</dbReference>